<organism evidence="5 6">
    <name type="scientific">Mucilaginibacter robiniae</name>
    <dbReference type="NCBI Taxonomy" id="2728022"/>
    <lineage>
        <taxon>Bacteria</taxon>
        <taxon>Pseudomonadati</taxon>
        <taxon>Bacteroidota</taxon>
        <taxon>Sphingobacteriia</taxon>
        <taxon>Sphingobacteriales</taxon>
        <taxon>Sphingobacteriaceae</taxon>
        <taxon>Mucilaginibacter</taxon>
    </lineage>
</organism>
<dbReference type="PANTHER" id="PTHR11559">
    <property type="entry name" value="CARBOXYLESTERASE"/>
    <property type="match status" value="1"/>
</dbReference>
<dbReference type="InterPro" id="IPR050309">
    <property type="entry name" value="Type-B_Carboxylest/Lipase"/>
</dbReference>
<feature type="chain" id="PRO_5029932364" description="Carboxylic ester hydrolase" evidence="3">
    <location>
        <begin position="27"/>
        <end position="521"/>
    </location>
</feature>
<dbReference type="AlphaFoldDB" id="A0A7L5E1B4"/>
<keyword evidence="6" id="KW-1185">Reference proteome</keyword>
<dbReference type="InterPro" id="IPR019826">
    <property type="entry name" value="Carboxylesterase_B_AS"/>
</dbReference>
<dbReference type="Pfam" id="PF00135">
    <property type="entry name" value="COesterase"/>
    <property type="match status" value="1"/>
</dbReference>
<keyword evidence="3" id="KW-0732">Signal</keyword>
<comment type="similarity">
    <text evidence="1 3">Belongs to the type-B carboxylesterase/lipase family.</text>
</comment>
<dbReference type="InterPro" id="IPR002018">
    <property type="entry name" value="CarbesteraseB"/>
</dbReference>
<evidence type="ECO:0000259" key="4">
    <source>
        <dbReference type="Pfam" id="PF00135"/>
    </source>
</evidence>
<dbReference type="EC" id="3.1.1.-" evidence="3"/>
<dbReference type="Proteomes" id="UP000503278">
    <property type="component" value="Chromosome"/>
</dbReference>
<reference evidence="5 6" key="1">
    <citation type="submission" date="2020-04" db="EMBL/GenBank/DDBJ databases">
        <title>Genome sequencing of novel species.</title>
        <authorList>
            <person name="Heo J."/>
            <person name="Kim S.-J."/>
            <person name="Kim J.-S."/>
            <person name="Hong S.-B."/>
            <person name="Kwon S.-W."/>
        </authorList>
    </citation>
    <scope>NUCLEOTIDE SEQUENCE [LARGE SCALE GENOMIC DNA]</scope>
    <source>
        <strain evidence="5 6">F39-2</strain>
    </source>
</reference>
<proteinExistence type="inferred from homology"/>
<dbReference type="InterPro" id="IPR029058">
    <property type="entry name" value="AB_hydrolase_fold"/>
</dbReference>
<feature type="domain" description="Carboxylesterase type B" evidence="4">
    <location>
        <begin position="30"/>
        <end position="512"/>
    </location>
</feature>
<sequence>MKKLMMAMGSIICLAVLLSFITIRHANQPTPTVHITTGYISGVKSLTSNIVAYKGIPYAQPPVGQLRWTAPKLATPWTGVRACTQFGPSPYQGTPVPFSMWSEEFLIPKAPVSEDCLYLNVWAEAPPVRKKKPVLVWIYGGGFNSGGSAVPIYDGEAMARKGIVFVSFNYRVGVFGFFAHPELTRESAHHSSGNYGLLDQVAALQWVHQNIAAFGGDPNNVTIAGQSAGSMSVNCLMASPLTKNLFQKAIAESGAMVAGTERNENTLQHEEQHGLELAQQLHATTITDLRNLPAEQLQNTAKGYNKVIVDGYVLPESVHDCFAAGRQHQVPLLTGWNENEGFLYGSLQNAAGFKNLAQTLFSNQASVFLKFYPADDEAQAKQSQYNFGRDQHFGMQNYLLANQQSTSGQQQIYVYRFTRKLPATGAYVGYGAFHTGEVPYVYDNLKFVNRPWEPVDHKLAHTLSAYWANFVKTGNPNSNGLPSWPAYNTQNHQTMILSEQPHAQQMPDKEALDLLLRKWNK</sequence>
<dbReference type="RefSeq" id="WP_169608468.1">
    <property type="nucleotide sequence ID" value="NZ_CP051682.1"/>
</dbReference>
<dbReference type="KEGG" id="mrob:HH214_13555"/>
<evidence type="ECO:0000256" key="1">
    <source>
        <dbReference type="ARBA" id="ARBA00005964"/>
    </source>
</evidence>
<dbReference type="Gene3D" id="3.40.50.1820">
    <property type="entry name" value="alpha/beta hydrolase"/>
    <property type="match status" value="1"/>
</dbReference>
<dbReference type="PROSITE" id="PS00122">
    <property type="entry name" value="CARBOXYLESTERASE_B_1"/>
    <property type="match status" value="1"/>
</dbReference>
<keyword evidence="2 3" id="KW-0378">Hydrolase</keyword>
<gene>
    <name evidence="5" type="ORF">HH214_13555</name>
</gene>
<evidence type="ECO:0000313" key="5">
    <source>
        <dbReference type="EMBL" id="QJD96821.1"/>
    </source>
</evidence>
<evidence type="ECO:0000256" key="3">
    <source>
        <dbReference type="RuleBase" id="RU361235"/>
    </source>
</evidence>
<dbReference type="EMBL" id="CP051682">
    <property type="protein sequence ID" value="QJD96821.1"/>
    <property type="molecule type" value="Genomic_DNA"/>
</dbReference>
<dbReference type="GO" id="GO:0016787">
    <property type="term" value="F:hydrolase activity"/>
    <property type="evidence" value="ECO:0007669"/>
    <property type="project" value="UniProtKB-KW"/>
</dbReference>
<name>A0A7L5E1B4_9SPHI</name>
<feature type="signal peptide" evidence="3">
    <location>
        <begin position="1"/>
        <end position="26"/>
    </location>
</feature>
<evidence type="ECO:0000313" key="6">
    <source>
        <dbReference type="Proteomes" id="UP000503278"/>
    </source>
</evidence>
<accession>A0A7L5E1B4</accession>
<protein>
    <recommendedName>
        <fullName evidence="3">Carboxylic ester hydrolase</fullName>
        <ecNumber evidence="3">3.1.1.-</ecNumber>
    </recommendedName>
</protein>
<evidence type="ECO:0000256" key="2">
    <source>
        <dbReference type="ARBA" id="ARBA00022801"/>
    </source>
</evidence>
<dbReference type="SUPFAM" id="SSF53474">
    <property type="entry name" value="alpha/beta-Hydrolases"/>
    <property type="match status" value="1"/>
</dbReference>